<keyword evidence="9" id="KW-1185">Reference proteome</keyword>
<feature type="domain" description="Phosphatidic acid phosphatase type 2/haloperoxidase" evidence="7">
    <location>
        <begin position="129"/>
        <end position="280"/>
    </location>
</feature>
<dbReference type="PANTHER" id="PTHR10165:SF103">
    <property type="entry name" value="PHOSPHOLIPID PHOSPHATASE HOMOLOG 1.2 HOMOLOG"/>
    <property type="match status" value="1"/>
</dbReference>
<evidence type="ECO:0000259" key="7">
    <source>
        <dbReference type="SMART" id="SM00014"/>
    </source>
</evidence>
<dbReference type="SMART" id="SM00014">
    <property type="entry name" value="acidPPc"/>
    <property type="match status" value="1"/>
</dbReference>
<evidence type="ECO:0000313" key="8">
    <source>
        <dbReference type="EMBL" id="RNA11439.1"/>
    </source>
</evidence>
<comment type="subcellular location">
    <subcellularLocation>
        <location evidence="1">Membrane</location>
        <topology evidence="1">Multi-pass membrane protein</topology>
    </subcellularLocation>
</comment>
<sequence length="310" mass="35349">MPISGPSSNISITQAEINEEKFQLSKRLIQAVIDSVVIVILFIIYAFVFYLDKPKIRYFTCDQSDIFFPYKDDTVPYWSVALYGTLGPLIFLILIELSNAKLLPYQKNPRFLSGHERRRKFFVCLFHGTSLFILGMSINVLLTDIGKKWIGRLRPHFMDVCAPDFKNIDCTIEAKTGYVYRPINTGPPFCTGNPKLIEEARLSFPSGHASFSSYTMVFLIVYVEARLFLLKFRYIKPLIQVAAFIAAYVTSTSRISDYHHRGSDVIGGALLGTTIALAITYLVGRVLWDYEVEKPYADFDLKPRETSRQS</sequence>
<dbReference type="GO" id="GO:0005886">
    <property type="term" value="C:plasma membrane"/>
    <property type="evidence" value="ECO:0007669"/>
    <property type="project" value="TreeGrafter"/>
</dbReference>
<evidence type="ECO:0000313" key="9">
    <source>
        <dbReference type="Proteomes" id="UP000276133"/>
    </source>
</evidence>
<feature type="transmembrane region" description="Helical" evidence="6">
    <location>
        <begin position="237"/>
        <end position="253"/>
    </location>
</feature>
<gene>
    <name evidence="8" type="ORF">BpHYR1_009883</name>
</gene>
<feature type="transmembrane region" description="Helical" evidence="6">
    <location>
        <begin position="121"/>
        <end position="142"/>
    </location>
</feature>
<comment type="similarity">
    <text evidence="2">Belongs to the PA-phosphatase related phosphoesterase family.</text>
</comment>
<feature type="transmembrane region" description="Helical" evidence="6">
    <location>
        <begin position="265"/>
        <end position="284"/>
    </location>
</feature>
<dbReference type="InterPro" id="IPR036938">
    <property type="entry name" value="PAP2/HPO_sf"/>
</dbReference>
<protein>
    <submittedName>
        <fullName evidence="8">Lipid phosphate phosphohydrolase 1 isoform X2</fullName>
    </submittedName>
</protein>
<dbReference type="GO" id="GO:0008195">
    <property type="term" value="F:phosphatidate phosphatase activity"/>
    <property type="evidence" value="ECO:0007669"/>
    <property type="project" value="TreeGrafter"/>
</dbReference>
<reference evidence="8 9" key="1">
    <citation type="journal article" date="2018" name="Sci. Rep.">
        <title>Genomic signatures of local adaptation to the degree of environmental predictability in rotifers.</title>
        <authorList>
            <person name="Franch-Gras L."/>
            <person name="Hahn C."/>
            <person name="Garcia-Roger E.M."/>
            <person name="Carmona M.J."/>
            <person name="Serra M."/>
            <person name="Gomez A."/>
        </authorList>
    </citation>
    <scope>NUCLEOTIDE SEQUENCE [LARGE SCALE GENOMIC DNA]</scope>
    <source>
        <strain evidence="8">HYR1</strain>
    </source>
</reference>
<dbReference type="EMBL" id="REGN01005948">
    <property type="protein sequence ID" value="RNA11439.1"/>
    <property type="molecule type" value="Genomic_DNA"/>
</dbReference>
<dbReference type="GO" id="GO:0046839">
    <property type="term" value="P:phospholipid dephosphorylation"/>
    <property type="evidence" value="ECO:0007669"/>
    <property type="project" value="TreeGrafter"/>
</dbReference>
<evidence type="ECO:0000256" key="4">
    <source>
        <dbReference type="ARBA" id="ARBA00022989"/>
    </source>
</evidence>
<keyword evidence="8" id="KW-0378">Hydrolase</keyword>
<dbReference type="InterPro" id="IPR000326">
    <property type="entry name" value="PAP2/HPO"/>
</dbReference>
<keyword evidence="4 6" id="KW-1133">Transmembrane helix</keyword>
<dbReference type="Pfam" id="PF01569">
    <property type="entry name" value="PAP2"/>
    <property type="match status" value="1"/>
</dbReference>
<dbReference type="STRING" id="10195.A0A3M7QJH9"/>
<keyword evidence="3 6" id="KW-0812">Transmembrane</keyword>
<dbReference type="GO" id="GO:0007165">
    <property type="term" value="P:signal transduction"/>
    <property type="evidence" value="ECO:0007669"/>
    <property type="project" value="TreeGrafter"/>
</dbReference>
<dbReference type="Gene3D" id="1.20.144.10">
    <property type="entry name" value="Phosphatidic acid phosphatase type 2/haloperoxidase"/>
    <property type="match status" value="1"/>
</dbReference>
<proteinExistence type="inferred from homology"/>
<accession>A0A3M7QJH9</accession>
<feature type="transmembrane region" description="Helical" evidence="6">
    <location>
        <begin position="77"/>
        <end position="100"/>
    </location>
</feature>
<dbReference type="InterPro" id="IPR043216">
    <property type="entry name" value="PAP-like"/>
</dbReference>
<feature type="transmembrane region" description="Helical" evidence="6">
    <location>
        <begin position="211"/>
        <end position="230"/>
    </location>
</feature>
<dbReference type="SUPFAM" id="SSF48317">
    <property type="entry name" value="Acid phosphatase/Vanadium-dependent haloperoxidase"/>
    <property type="match status" value="1"/>
</dbReference>
<dbReference type="Proteomes" id="UP000276133">
    <property type="component" value="Unassembled WGS sequence"/>
</dbReference>
<name>A0A3M7QJH9_BRAPC</name>
<dbReference type="PANTHER" id="PTHR10165">
    <property type="entry name" value="LIPID PHOSPHATE PHOSPHATASE"/>
    <property type="match status" value="1"/>
</dbReference>
<dbReference type="AlphaFoldDB" id="A0A3M7QJH9"/>
<keyword evidence="5 6" id="KW-0472">Membrane</keyword>
<evidence type="ECO:0000256" key="5">
    <source>
        <dbReference type="ARBA" id="ARBA00023136"/>
    </source>
</evidence>
<evidence type="ECO:0000256" key="2">
    <source>
        <dbReference type="ARBA" id="ARBA00008816"/>
    </source>
</evidence>
<dbReference type="GO" id="GO:0006644">
    <property type="term" value="P:phospholipid metabolic process"/>
    <property type="evidence" value="ECO:0007669"/>
    <property type="project" value="InterPro"/>
</dbReference>
<evidence type="ECO:0000256" key="6">
    <source>
        <dbReference type="SAM" id="Phobius"/>
    </source>
</evidence>
<organism evidence="8 9">
    <name type="scientific">Brachionus plicatilis</name>
    <name type="common">Marine rotifer</name>
    <name type="synonym">Brachionus muelleri</name>
    <dbReference type="NCBI Taxonomy" id="10195"/>
    <lineage>
        <taxon>Eukaryota</taxon>
        <taxon>Metazoa</taxon>
        <taxon>Spiralia</taxon>
        <taxon>Gnathifera</taxon>
        <taxon>Rotifera</taxon>
        <taxon>Eurotatoria</taxon>
        <taxon>Monogononta</taxon>
        <taxon>Pseudotrocha</taxon>
        <taxon>Ploima</taxon>
        <taxon>Brachionidae</taxon>
        <taxon>Brachionus</taxon>
    </lineage>
</organism>
<comment type="caution">
    <text evidence="8">The sequence shown here is derived from an EMBL/GenBank/DDBJ whole genome shotgun (WGS) entry which is preliminary data.</text>
</comment>
<dbReference type="OrthoDB" id="8907274at2759"/>
<dbReference type="CDD" id="cd03384">
    <property type="entry name" value="PAP2_wunen"/>
    <property type="match status" value="1"/>
</dbReference>
<evidence type="ECO:0000256" key="1">
    <source>
        <dbReference type="ARBA" id="ARBA00004141"/>
    </source>
</evidence>
<evidence type="ECO:0000256" key="3">
    <source>
        <dbReference type="ARBA" id="ARBA00022692"/>
    </source>
</evidence>
<feature type="transmembrane region" description="Helical" evidence="6">
    <location>
        <begin position="31"/>
        <end position="50"/>
    </location>
</feature>